<feature type="region of interest" description="Disordered" evidence="1">
    <location>
        <begin position="160"/>
        <end position="185"/>
    </location>
</feature>
<dbReference type="EMBL" id="JAKMXF010000049">
    <property type="protein sequence ID" value="KAI6659794.1"/>
    <property type="molecule type" value="Genomic_DNA"/>
</dbReference>
<dbReference type="Pfam" id="PF24494">
    <property type="entry name" value="DUF7587"/>
    <property type="match status" value="1"/>
</dbReference>
<name>A0AAV7KI08_9METZ</name>
<evidence type="ECO:0000313" key="4">
    <source>
        <dbReference type="Proteomes" id="UP001165289"/>
    </source>
</evidence>
<dbReference type="InterPro" id="IPR056009">
    <property type="entry name" value="DUF7587"/>
</dbReference>
<protein>
    <recommendedName>
        <fullName evidence="2">DUF7587 domain-containing protein</fullName>
    </recommendedName>
</protein>
<evidence type="ECO:0000259" key="2">
    <source>
        <dbReference type="Pfam" id="PF24494"/>
    </source>
</evidence>
<reference evidence="3 4" key="1">
    <citation type="journal article" date="2023" name="BMC Biol.">
        <title>The compact genome of the sponge Oopsacas minuta (Hexactinellida) is lacking key metazoan core genes.</title>
        <authorList>
            <person name="Santini S."/>
            <person name="Schenkelaars Q."/>
            <person name="Jourda C."/>
            <person name="Duchesne M."/>
            <person name="Belahbib H."/>
            <person name="Rocher C."/>
            <person name="Selva M."/>
            <person name="Riesgo A."/>
            <person name="Vervoort M."/>
            <person name="Leys S.P."/>
            <person name="Kodjabachian L."/>
            <person name="Le Bivic A."/>
            <person name="Borchiellini C."/>
            <person name="Claverie J.M."/>
            <person name="Renard E."/>
        </authorList>
    </citation>
    <scope>NUCLEOTIDE SEQUENCE [LARGE SCALE GENOMIC DNA]</scope>
    <source>
        <strain evidence="3">SPO-2</strain>
    </source>
</reference>
<dbReference type="Proteomes" id="UP001165289">
    <property type="component" value="Unassembled WGS sequence"/>
</dbReference>
<keyword evidence="4" id="KW-1185">Reference proteome</keyword>
<organism evidence="3 4">
    <name type="scientific">Oopsacas minuta</name>
    <dbReference type="NCBI Taxonomy" id="111878"/>
    <lineage>
        <taxon>Eukaryota</taxon>
        <taxon>Metazoa</taxon>
        <taxon>Porifera</taxon>
        <taxon>Hexactinellida</taxon>
        <taxon>Hexasterophora</taxon>
        <taxon>Lyssacinosida</taxon>
        <taxon>Leucopsacidae</taxon>
        <taxon>Oopsacas</taxon>
    </lineage>
</organism>
<evidence type="ECO:0000313" key="3">
    <source>
        <dbReference type="EMBL" id="KAI6659794.1"/>
    </source>
</evidence>
<feature type="compositionally biased region" description="Acidic residues" evidence="1">
    <location>
        <begin position="162"/>
        <end position="185"/>
    </location>
</feature>
<evidence type="ECO:0000256" key="1">
    <source>
        <dbReference type="SAM" id="MobiDB-lite"/>
    </source>
</evidence>
<proteinExistence type="predicted"/>
<gene>
    <name evidence="3" type="ORF">LOD99_10649</name>
</gene>
<comment type="caution">
    <text evidence="3">The sequence shown here is derived from an EMBL/GenBank/DDBJ whole genome shotgun (WGS) entry which is preliminary data.</text>
</comment>
<feature type="domain" description="DUF7587" evidence="2">
    <location>
        <begin position="45"/>
        <end position="153"/>
    </location>
</feature>
<sequence length="201" mass="23195">MASYNHNSDGPINGLSELKQRYLYRALRPNEDFQQDLFCVAPHSKRTINQHIASGLTNPSRFISTTTDLECAIDWAATADQKTSEIYGNERTVIVKIDIKYLKKYYPNVYYEACDLTLQCNIDHYLTSEKQENYAAAYQEVLFVDWIPKGAVSVETILESVSESDTETGTETSSDSEDDSQDYDEYGYYSNECHYEYEDYY</sequence>
<dbReference type="AlphaFoldDB" id="A0AAV7KI08"/>
<accession>A0AAV7KI08</accession>